<evidence type="ECO:0000313" key="2">
    <source>
        <dbReference type="Proteomes" id="UP000799424"/>
    </source>
</evidence>
<organism evidence="1 2">
    <name type="scientific">Ophiobolus disseminans</name>
    <dbReference type="NCBI Taxonomy" id="1469910"/>
    <lineage>
        <taxon>Eukaryota</taxon>
        <taxon>Fungi</taxon>
        <taxon>Dikarya</taxon>
        <taxon>Ascomycota</taxon>
        <taxon>Pezizomycotina</taxon>
        <taxon>Dothideomycetes</taxon>
        <taxon>Pleosporomycetidae</taxon>
        <taxon>Pleosporales</taxon>
        <taxon>Pleosporineae</taxon>
        <taxon>Phaeosphaeriaceae</taxon>
        <taxon>Ophiobolus</taxon>
    </lineage>
</organism>
<sequence length="131" mass="13926">MHTHHAYECSRERMGVCCLFLELEYCFSADSTPALTFSTVRACDVFATLLALLAVIVVRPPKTLDTTFESVVCQSSGVGRSGGSVSDIRSCEISAPIIPTPAHPPVTHSILTAPIKPSTIPSTVFFPSAAS</sequence>
<dbReference type="Proteomes" id="UP000799424">
    <property type="component" value="Unassembled WGS sequence"/>
</dbReference>
<protein>
    <submittedName>
        <fullName evidence="1">Uncharacterized protein</fullName>
    </submittedName>
</protein>
<proteinExistence type="predicted"/>
<reference evidence="1" key="1">
    <citation type="journal article" date="2020" name="Stud. Mycol.">
        <title>101 Dothideomycetes genomes: a test case for predicting lifestyles and emergence of pathogens.</title>
        <authorList>
            <person name="Haridas S."/>
            <person name="Albert R."/>
            <person name="Binder M."/>
            <person name="Bloem J."/>
            <person name="Labutti K."/>
            <person name="Salamov A."/>
            <person name="Andreopoulos B."/>
            <person name="Baker S."/>
            <person name="Barry K."/>
            <person name="Bills G."/>
            <person name="Bluhm B."/>
            <person name="Cannon C."/>
            <person name="Castanera R."/>
            <person name="Culley D."/>
            <person name="Daum C."/>
            <person name="Ezra D."/>
            <person name="Gonzalez J."/>
            <person name="Henrissat B."/>
            <person name="Kuo A."/>
            <person name="Liang C."/>
            <person name="Lipzen A."/>
            <person name="Lutzoni F."/>
            <person name="Magnuson J."/>
            <person name="Mondo S."/>
            <person name="Nolan M."/>
            <person name="Ohm R."/>
            <person name="Pangilinan J."/>
            <person name="Park H.-J."/>
            <person name="Ramirez L."/>
            <person name="Alfaro M."/>
            <person name="Sun H."/>
            <person name="Tritt A."/>
            <person name="Yoshinaga Y."/>
            <person name="Zwiers L.-H."/>
            <person name="Turgeon B."/>
            <person name="Goodwin S."/>
            <person name="Spatafora J."/>
            <person name="Crous P."/>
            <person name="Grigoriev I."/>
        </authorList>
    </citation>
    <scope>NUCLEOTIDE SEQUENCE</scope>
    <source>
        <strain evidence="1">CBS 113818</strain>
    </source>
</reference>
<accession>A0A6A7AAB1</accession>
<gene>
    <name evidence="1" type="ORF">CC86DRAFT_182427</name>
</gene>
<name>A0A6A7AAB1_9PLEO</name>
<dbReference type="EMBL" id="MU006220">
    <property type="protein sequence ID" value="KAF2830240.1"/>
    <property type="molecule type" value="Genomic_DNA"/>
</dbReference>
<dbReference type="AlphaFoldDB" id="A0A6A7AAB1"/>
<evidence type="ECO:0000313" key="1">
    <source>
        <dbReference type="EMBL" id="KAF2830240.1"/>
    </source>
</evidence>
<keyword evidence="2" id="KW-1185">Reference proteome</keyword>